<sequence>MSRETLSAKRLCVLLLALFASLATTVHAAVLGIDFGAEWFTIALANPGRPLDLVLNRDAKRKTASVVTVNGLERTFGADAISISSRFPENSFFAIRNLLGLSYDSEDAAEYRKQFSNKMVREPNQGTVAFQYGTLANETLTAQDIVAMQLQHAKQLVKESEGIEVKDVVLTVPSFFTQPQRLAMLDAAHIAGFRVLAMVNDGSAVALNYGMNREFPKAEKHVFYDMGAGKTVATVAGFHVRSSSKLTKASKKSTIVNVSAHASDASLGGQQLDFILRDVLAEKFAKKHPDASDITHSARAMSRLLKEAKRVKAILSANVETDASVEGVHQGIDFTARITRADLESASKHLVSRIRTPIDEALKAANTTLDQIDSIVLVGGGTRVPFVQQALADAFGADKLSKNVNAEEASVMGAVFKAATLSSQFRVRDVRLRDALPFAVRSTHATEHKTMLGSVKHDTAYLYPDFAAIGARRLIRESRSSDMEVVFESKVSGAIDGWTKLATATVSGVAGAKDKLKGKNPVSDVPEIKISVHANEFGVFEVAKAEALFNVTNPKYAGYVADLERWNQESASIDAENSSASEAEKTATEDELESDSTATKSKPKSKTKPKTKLRAQPSVQPEHVLETVPLELTVDYHGIHKLSESSLKSSRALLKRMDDNDYARIAHHKATNELESLIYHLRDTVEEDDIAEVTTESQREALLEAVQAASEWLEDHAEKASVDEIQKHLTVLADLEQPIVFRLAQSEKRPKHISALRAIIAQAENLTSVYRNDYTVQELEPVVDLLEDLEDALDTTASWLDQMVAKQDALQAHEDPVLTTDAMDTKALAIERSLAKLVVKKVKKIKIETAAEEEEEEEEETEAEEQTEPVAQDAKDTEGAEEPVQADNDEQQQNGHDEL</sequence>
<comment type="caution">
    <text evidence="1">The sequence shown here is derived from an EMBL/GenBank/DDBJ whole genome shotgun (WGS) entry which is preliminary data.</text>
</comment>
<protein>
    <submittedName>
        <fullName evidence="1">Lumenal Hsp70 protein</fullName>
    </submittedName>
</protein>
<name>A0ACC1JDE8_9FUNG</name>
<reference evidence="1" key="1">
    <citation type="submission" date="2022-07" db="EMBL/GenBank/DDBJ databases">
        <title>Phylogenomic reconstructions and comparative analyses of Kickxellomycotina fungi.</title>
        <authorList>
            <person name="Reynolds N.K."/>
            <person name="Stajich J.E."/>
            <person name="Barry K."/>
            <person name="Grigoriev I.V."/>
            <person name="Crous P."/>
            <person name="Smith M.E."/>
        </authorList>
    </citation>
    <scope>NUCLEOTIDE SEQUENCE</scope>
    <source>
        <strain evidence="1">NRRL 5244</strain>
    </source>
</reference>
<evidence type="ECO:0000313" key="2">
    <source>
        <dbReference type="Proteomes" id="UP001150603"/>
    </source>
</evidence>
<keyword evidence="2" id="KW-1185">Reference proteome</keyword>
<gene>
    <name evidence="1" type="primary">LHS1</name>
    <name evidence="1" type="ORF">FBU59_001678</name>
</gene>
<accession>A0ACC1JDE8</accession>
<organism evidence="1 2">
    <name type="scientific">Linderina macrospora</name>
    <dbReference type="NCBI Taxonomy" id="4868"/>
    <lineage>
        <taxon>Eukaryota</taxon>
        <taxon>Fungi</taxon>
        <taxon>Fungi incertae sedis</taxon>
        <taxon>Zoopagomycota</taxon>
        <taxon>Kickxellomycotina</taxon>
        <taxon>Kickxellomycetes</taxon>
        <taxon>Kickxellales</taxon>
        <taxon>Kickxellaceae</taxon>
        <taxon>Linderina</taxon>
    </lineage>
</organism>
<dbReference type="Proteomes" id="UP001150603">
    <property type="component" value="Unassembled WGS sequence"/>
</dbReference>
<dbReference type="EMBL" id="JANBPW010000794">
    <property type="protein sequence ID" value="KAJ1948256.1"/>
    <property type="molecule type" value="Genomic_DNA"/>
</dbReference>
<evidence type="ECO:0000313" key="1">
    <source>
        <dbReference type="EMBL" id="KAJ1948256.1"/>
    </source>
</evidence>
<proteinExistence type="predicted"/>